<reference evidence="1" key="1">
    <citation type="journal article" date="2019" name="bioRxiv">
        <title>The Genome of the Zebra Mussel, Dreissena polymorpha: A Resource for Invasive Species Research.</title>
        <authorList>
            <person name="McCartney M.A."/>
            <person name="Auch B."/>
            <person name="Kono T."/>
            <person name="Mallez S."/>
            <person name="Zhang Y."/>
            <person name="Obille A."/>
            <person name="Becker A."/>
            <person name="Abrahante J.E."/>
            <person name="Garbe J."/>
            <person name="Badalamenti J.P."/>
            <person name="Herman A."/>
            <person name="Mangelson H."/>
            <person name="Liachko I."/>
            <person name="Sullivan S."/>
            <person name="Sone E.D."/>
            <person name="Koren S."/>
            <person name="Silverstein K.A.T."/>
            <person name="Beckman K.B."/>
            <person name="Gohl D.M."/>
        </authorList>
    </citation>
    <scope>NUCLEOTIDE SEQUENCE</scope>
    <source>
        <strain evidence="1">Duluth1</strain>
        <tissue evidence="1">Whole animal</tissue>
    </source>
</reference>
<sequence length="65" mass="7468">MPSRARITAPVQMNWPSLWFALPKKSNAKPSENYRTSPNELTQSLVCPTEEEQCQAERELPHQSK</sequence>
<protein>
    <submittedName>
        <fullName evidence="1">Uncharacterized protein</fullName>
    </submittedName>
</protein>
<comment type="caution">
    <text evidence="1">The sequence shown here is derived from an EMBL/GenBank/DDBJ whole genome shotgun (WGS) entry which is preliminary data.</text>
</comment>
<dbReference type="Proteomes" id="UP000828390">
    <property type="component" value="Unassembled WGS sequence"/>
</dbReference>
<evidence type="ECO:0000313" key="2">
    <source>
        <dbReference type="Proteomes" id="UP000828390"/>
    </source>
</evidence>
<accession>A0A9D3YNV5</accession>
<proteinExistence type="predicted"/>
<reference evidence="1" key="2">
    <citation type="submission" date="2020-11" db="EMBL/GenBank/DDBJ databases">
        <authorList>
            <person name="McCartney M.A."/>
            <person name="Auch B."/>
            <person name="Kono T."/>
            <person name="Mallez S."/>
            <person name="Becker A."/>
            <person name="Gohl D.M."/>
            <person name="Silverstein K.A.T."/>
            <person name="Koren S."/>
            <person name="Bechman K.B."/>
            <person name="Herman A."/>
            <person name="Abrahante J.E."/>
            <person name="Garbe J."/>
        </authorList>
    </citation>
    <scope>NUCLEOTIDE SEQUENCE</scope>
    <source>
        <strain evidence="1">Duluth1</strain>
        <tissue evidence="1">Whole animal</tissue>
    </source>
</reference>
<evidence type="ECO:0000313" key="1">
    <source>
        <dbReference type="EMBL" id="KAH3704264.1"/>
    </source>
</evidence>
<organism evidence="1 2">
    <name type="scientific">Dreissena polymorpha</name>
    <name type="common">Zebra mussel</name>
    <name type="synonym">Mytilus polymorpha</name>
    <dbReference type="NCBI Taxonomy" id="45954"/>
    <lineage>
        <taxon>Eukaryota</taxon>
        <taxon>Metazoa</taxon>
        <taxon>Spiralia</taxon>
        <taxon>Lophotrochozoa</taxon>
        <taxon>Mollusca</taxon>
        <taxon>Bivalvia</taxon>
        <taxon>Autobranchia</taxon>
        <taxon>Heteroconchia</taxon>
        <taxon>Euheterodonta</taxon>
        <taxon>Imparidentia</taxon>
        <taxon>Neoheterodontei</taxon>
        <taxon>Myida</taxon>
        <taxon>Dreissenoidea</taxon>
        <taxon>Dreissenidae</taxon>
        <taxon>Dreissena</taxon>
    </lineage>
</organism>
<gene>
    <name evidence="1" type="ORF">DPMN_079320</name>
</gene>
<keyword evidence="2" id="KW-1185">Reference proteome</keyword>
<name>A0A9D3YNV5_DREPO</name>
<dbReference type="EMBL" id="JAIWYP010000015">
    <property type="protein sequence ID" value="KAH3704264.1"/>
    <property type="molecule type" value="Genomic_DNA"/>
</dbReference>
<dbReference type="AlphaFoldDB" id="A0A9D3YNV5"/>